<dbReference type="AlphaFoldDB" id="A0A3D8LAS5"/>
<dbReference type="SUPFAM" id="SSF53271">
    <property type="entry name" value="PRTase-like"/>
    <property type="match status" value="1"/>
</dbReference>
<evidence type="ECO:0000313" key="2">
    <source>
        <dbReference type="Proteomes" id="UP000256708"/>
    </source>
</evidence>
<keyword evidence="2" id="KW-1185">Reference proteome</keyword>
<protein>
    <submittedName>
        <fullName evidence="1">Uncharacterized protein</fullName>
    </submittedName>
</protein>
<comment type="caution">
    <text evidence="1">The sequence shown here is derived from an EMBL/GenBank/DDBJ whole genome shotgun (WGS) entry which is preliminary data.</text>
</comment>
<reference evidence="2" key="1">
    <citation type="submission" date="2018-08" db="EMBL/GenBank/DDBJ databases">
        <authorList>
            <person name="Liu Z.-W."/>
            <person name="Du Z.-J."/>
        </authorList>
    </citation>
    <scope>NUCLEOTIDE SEQUENCE [LARGE SCALE GENOMIC DNA]</scope>
    <source>
        <strain evidence="2">H4X</strain>
    </source>
</reference>
<organism evidence="1 2">
    <name type="scientific">Pontibacter diazotrophicus</name>
    <dbReference type="NCBI Taxonomy" id="1400979"/>
    <lineage>
        <taxon>Bacteria</taxon>
        <taxon>Pseudomonadati</taxon>
        <taxon>Bacteroidota</taxon>
        <taxon>Cytophagia</taxon>
        <taxon>Cytophagales</taxon>
        <taxon>Hymenobacteraceae</taxon>
        <taxon>Pontibacter</taxon>
    </lineage>
</organism>
<dbReference type="Gene3D" id="3.40.50.2020">
    <property type="match status" value="1"/>
</dbReference>
<dbReference type="CDD" id="cd06223">
    <property type="entry name" value="PRTases_typeI"/>
    <property type="match status" value="1"/>
</dbReference>
<gene>
    <name evidence="1" type="ORF">DXT99_14100</name>
</gene>
<evidence type="ECO:0000313" key="1">
    <source>
        <dbReference type="EMBL" id="RDV14529.1"/>
    </source>
</evidence>
<dbReference type="OrthoDB" id="997861at2"/>
<dbReference type="RefSeq" id="WP_115566208.1">
    <property type="nucleotide sequence ID" value="NZ_QRGR01000014.1"/>
</dbReference>
<dbReference type="Proteomes" id="UP000256708">
    <property type="component" value="Unassembled WGS sequence"/>
</dbReference>
<dbReference type="InterPro" id="IPR000836">
    <property type="entry name" value="PRTase_dom"/>
</dbReference>
<proteinExistence type="predicted"/>
<sequence length="139" mass="15435">MKYSYTWEEVEDAVNALSVALQKKGFTCIAAIGRGGCIPAALVAHKLGINVVDYVNYNRDYGFDGDSLTGRHQFEDVLFIDDATETGGTMEFIKARYGNPARVAVLFCAADNQINRPDFVGLEYLGDCPKMPWEVKKQK</sequence>
<dbReference type="InterPro" id="IPR029057">
    <property type="entry name" value="PRTase-like"/>
</dbReference>
<name>A0A3D8LAS5_9BACT</name>
<accession>A0A3D8LAS5</accession>
<dbReference type="EMBL" id="QRGR01000014">
    <property type="protein sequence ID" value="RDV14529.1"/>
    <property type="molecule type" value="Genomic_DNA"/>
</dbReference>